<dbReference type="EMBL" id="JRPC02000009">
    <property type="protein sequence ID" value="TLE16145.1"/>
    <property type="molecule type" value="Genomic_DNA"/>
</dbReference>
<evidence type="ECO:0000256" key="5">
    <source>
        <dbReference type="ARBA" id="ARBA00023136"/>
    </source>
</evidence>
<feature type="transmembrane region" description="Helical" evidence="6">
    <location>
        <begin position="237"/>
        <end position="256"/>
    </location>
</feature>
<organism evidence="7 8">
    <name type="scientific">Helicobacter apodemus</name>
    <dbReference type="NCBI Taxonomy" id="135569"/>
    <lineage>
        <taxon>Bacteria</taxon>
        <taxon>Pseudomonadati</taxon>
        <taxon>Campylobacterota</taxon>
        <taxon>Epsilonproteobacteria</taxon>
        <taxon>Campylobacterales</taxon>
        <taxon>Helicobacteraceae</taxon>
        <taxon>Helicobacter</taxon>
    </lineage>
</organism>
<evidence type="ECO:0000256" key="2">
    <source>
        <dbReference type="ARBA" id="ARBA00022475"/>
    </source>
</evidence>
<feature type="transmembrane region" description="Helical" evidence="6">
    <location>
        <begin position="29"/>
        <end position="50"/>
    </location>
</feature>
<evidence type="ECO:0000256" key="4">
    <source>
        <dbReference type="ARBA" id="ARBA00022989"/>
    </source>
</evidence>
<evidence type="ECO:0000256" key="3">
    <source>
        <dbReference type="ARBA" id="ARBA00022692"/>
    </source>
</evidence>
<dbReference type="Proteomes" id="UP000029920">
    <property type="component" value="Unassembled WGS sequence"/>
</dbReference>
<keyword evidence="4 6" id="KW-1133">Transmembrane helix</keyword>
<dbReference type="NCBIfam" id="NF037997">
    <property type="entry name" value="Na_Pi_symport"/>
    <property type="match status" value="1"/>
</dbReference>
<dbReference type="Pfam" id="PF02690">
    <property type="entry name" value="Na_Pi_cotrans"/>
    <property type="match status" value="1"/>
</dbReference>
<comment type="subcellular location">
    <subcellularLocation>
        <location evidence="1">Cell membrane</location>
        <topology evidence="1">Multi-pass membrane protein</topology>
    </subcellularLocation>
</comment>
<keyword evidence="5 6" id="KW-0472">Membrane</keyword>
<feature type="transmembrane region" description="Helical" evidence="6">
    <location>
        <begin position="268"/>
        <end position="289"/>
    </location>
</feature>
<dbReference type="GO" id="GO:0005436">
    <property type="term" value="F:sodium:phosphate symporter activity"/>
    <property type="evidence" value="ECO:0007669"/>
    <property type="project" value="InterPro"/>
</dbReference>
<keyword evidence="8" id="KW-1185">Reference proteome</keyword>
<name>A0A4U8UJ19_9HELI</name>
<dbReference type="AlphaFoldDB" id="A0A4U8UJ19"/>
<feature type="transmembrane region" description="Helical" evidence="6">
    <location>
        <begin position="119"/>
        <end position="139"/>
    </location>
</feature>
<feature type="transmembrane region" description="Helical" evidence="6">
    <location>
        <begin position="70"/>
        <end position="99"/>
    </location>
</feature>
<protein>
    <submittedName>
        <fullName evidence="7">Na/Pi cotransporter family protein</fullName>
    </submittedName>
</protein>
<sequence length="591" mass="65161">MQSFRRSILVVLVFVLMYCLVVFPELAKILAGVAILLIGMMNLSAGFKVFSGGLLEKILTKSTDTRFKSIAFGVITTVLMQSSTLVSIISISFLSAGLITLAQGIGIVFGANLGNSAGSWLIVGLTNINISTLAIPLIVSGTLLGFQKDNILKGVGSIFMGIGFFFLGVDYIKNGFESYKEIMDLSQFNFVGFKGVLIFVALGALTTGIVQSSHATLAIIISALVSGQIGYENALAATLGTSVGGVVTAVIASLSTNIEGKKLALANCIFNFTIALLVIIFFPYFVHLVDITASIIGISQENLPLKTALFHTLFNLVAVIFISLFIAQIVLFLDKVVKAPKDRDMDVPLYLNKNIIEYPNTAIEALQKESMHLYNNAYAMIAHTIGFNRSDIRGKVSFDEIIASKKWFSGDVDLDYLYKRKIKVLFDAIMEFSTKAQSYIEDDDKNNRIFSFKLASRDIVEATKNLKIIQTNMKAYASSSNEYLANEYNIMRKDLGELLRSIEELKLMKDENVRLILMQLKAAKELLKEKDYNALRKVENLIANNKISVTNGTSILNDSAFIIQIATQLIEAVEIIFTKEEWLEDKQGNEK</sequence>
<evidence type="ECO:0000313" key="8">
    <source>
        <dbReference type="Proteomes" id="UP000029920"/>
    </source>
</evidence>
<dbReference type="GO" id="GO:0044341">
    <property type="term" value="P:sodium-dependent phosphate transport"/>
    <property type="evidence" value="ECO:0007669"/>
    <property type="project" value="InterPro"/>
</dbReference>
<keyword evidence="2" id="KW-1003">Cell membrane</keyword>
<feature type="transmembrane region" description="Helical" evidence="6">
    <location>
        <begin position="309"/>
        <end position="333"/>
    </location>
</feature>
<proteinExistence type="predicted"/>
<dbReference type="GO" id="GO:0005886">
    <property type="term" value="C:plasma membrane"/>
    <property type="evidence" value="ECO:0007669"/>
    <property type="project" value="UniProtKB-SubCell"/>
</dbReference>
<feature type="transmembrane region" description="Helical" evidence="6">
    <location>
        <begin position="192"/>
        <end position="210"/>
    </location>
</feature>
<dbReference type="PANTHER" id="PTHR10010">
    <property type="entry name" value="SOLUTE CARRIER FAMILY 34 SODIUM PHOSPHATE , MEMBER 2-RELATED"/>
    <property type="match status" value="1"/>
</dbReference>
<gene>
    <name evidence="7" type="ORF">LS72_004365</name>
</gene>
<evidence type="ECO:0000313" key="7">
    <source>
        <dbReference type="EMBL" id="TLE16145.1"/>
    </source>
</evidence>
<evidence type="ECO:0000256" key="1">
    <source>
        <dbReference type="ARBA" id="ARBA00004651"/>
    </source>
</evidence>
<evidence type="ECO:0000256" key="6">
    <source>
        <dbReference type="SAM" id="Phobius"/>
    </source>
</evidence>
<feature type="transmembrane region" description="Helical" evidence="6">
    <location>
        <begin position="151"/>
        <end position="172"/>
    </location>
</feature>
<dbReference type="PANTHER" id="PTHR10010:SF46">
    <property type="entry name" value="SODIUM-DEPENDENT PHOSPHATE TRANSPORT PROTEIN 2B"/>
    <property type="match status" value="1"/>
</dbReference>
<dbReference type="InterPro" id="IPR003841">
    <property type="entry name" value="Na/Pi_transpt"/>
</dbReference>
<reference evidence="7 8" key="1">
    <citation type="journal article" date="2014" name="Genome Announc.">
        <title>Draft genome sequences of eight enterohepatic helicobacter species isolated from both laboratory and wild rodents.</title>
        <authorList>
            <person name="Sheh A."/>
            <person name="Shen Z."/>
            <person name="Fox J.G."/>
        </authorList>
    </citation>
    <scope>NUCLEOTIDE SEQUENCE [LARGE SCALE GENOMIC DNA]</scope>
    <source>
        <strain evidence="7 8">MIT-03-7007</strain>
    </source>
</reference>
<feature type="transmembrane region" description="Helical" evidence="6">
    <location>
        <begin position="7"/>
        <end position="23"/>
    </location>
</feature>
<keyword evidence="3 6" id="KW-0812">Transmembrane</keyword>
<comment type="caution">
    <text evidence="7">The sequence shown here is derived from an EMBL/GenBank/DDBJ whole genome shotgun (WGS) entry which is preliminary data.</text>
</comment>
<accession>A0A4U8UJ19</accession>